<keyword evidence="2 5" id="KW-0812">Transmembrane</keyword>
<dbReference type="InterPro" id="IPR005828">
    <property type="entry name" value="MFS_sugar_transport-like"/>
</dbReference>
<comment type="subcellular location">
    <subcellularLocation>
        <location evidence="1">Membrane</location>
        <topology evidence="1">Multi-pass membrane protein</topology>
    </subcellularLocation>
</comment>
<feature type="transmembrane region" description="Helical" evidence="5">
    <location>
        <begin position="7"/>
        <end position="28"/>
    </location>
</feature>
<dbReference type="PROSITE" id="PS50850">
    <property type="entry name" value="MFS"/>
    <property type="match status" value="1"/>
</dbReference>
<dbReference type="Pfam" id="PF00083">
    <property type="entry name" value="Sugar_tr"/>
    <property type="match status" value="1"/>
</dbReference>
<dbReference type="InParanoid" id="E3MZ93"/>
<feature type="transmembrane region" description="Helical" evidence="5">
    <location>
        <begin position="175"/>
        <end position="193"/>
    </location>
</feature>
<feature type="transmembrane region" description="Helical" evidence="5">
    <location>
        <begin position="336"/>
        <end position="356"/>
    </location>
</feature>
<evidence type="ECO:0000259" key="6">
    <source>
        <dbReference type="PROSITE" id="PS50850"/>
    </source>
</evidence>
<feature type="transmembrane region" description="Helical" evidence="5">
    <location>
        <begin position="275"/>
        <end position="292"/>
    </location>
</feature>
<dbReference type="eggNOG" id="KOG0255">
    <property type="taxonomic scope" value="Eukaryota"/>
</dbReference>
<sequence>MFYDINRFHLCAFITWQLVNFAVGQYIFNIFSIHVPKWKCGDGPVTNNCTIYQNCPKNDFSFVDPVFISVAMDFDWVCGSSIYYQSFFSLIQYLGVLVGTVLFGTLSDRFGRKPIGILVILIAIFSILGTGFARSRHVLFTARFFSGLSIAGVLVVICAWIMESILSHQRMVIRGFFNWGWTRVFITAVCFLTREWRSASYVCAACLLPALLMIVFIIPESAIWLHSKGRTTEMIESEIFMARIAGVIYEPKEHKIIQSKTFMETIKTKGLFRKLSVLWIMWFFVAICGFANDLNSNTLAGNLYLNQVLFGILLVFSKILLLFVDSKYENFKRRTLHQGSQAGMILCFAILAAFLYNDYHGVGFLIVYLLGTMFIEYTWDAVYLCAIESMEIASPACRRAPLAPPTFFGPAIPTTHWERRWWTSSRASATGSCSLMARIGSLLAPFLTYANTWWPPAVYITVIVLGTINLSISYFFLQETKNVNLDEVHVDDDEEKVPMMTR</sequence>
<feature type="transmembrane region" description="Helical" evidence="5">
    <location>
        <begin position="304"/>
        <end position="324"/>
    </location>
</feature>
<feature type="domain" description="Major facilitator superfamily (MFS) profile" evidence="6">
    <location>
        <begin position="17"/>
        <end position="481"/>
    </location>
</feature>
<evidence type="ECO:0000256" key="2">
    <source>
        <dbReference type="ARBA" id="ARBA00022692"/>
    </source>
</evidence>
<keyword evidence="8" id="KW-1185">Reference proteome</keyword>
<dbReference type="STRING" id="31234.E3MZ93"/>
<reference evidence="7" key="1">
    <citation type="submission" date="2007-07" db="EMBL/GenBank/DDBJ databases">
        <title>PCAP assembly of the Caenorhabditis remanei genome.</title>
        <authorList>
            <consortium name="The Caenorhabditis remanei Sequencing Consortium"/>
            <person name="Wilson R.K."/>
        </authorList>
    </citation>
    <scope>NUCLEOTIDE SEQUENCE [LARGE SCALE GENOMIC DNA]</scope>
    <source>
        <strain evidence="7">PB4641</strain>
    </source>
</reference>
<feature type="transmembrane region" description="Helical" evidence="5">
    <location>
        <begin position="456"/>
        <end position="477"/>
    </location>
</feature>
<dbReference type="Gene3D" id="1.20.1250.20">
    <property type="entry name" value="MFS general substrate transporter like domains"/>
    <property type="match status" value="1"/>
</dbReference>
<dbReference type="AlphaFoldDB" id="E3MZ93"/>
<dbReference type="SUPFAM" id="SSF103473">
    <property type="entry name" value="MFS general substrate transporter"/>
    <property type="match status" value="1"/>
</dbReference>
<feature type="transmembrane region" description="Helical" evidence="5">
    <location>
        <begin position="82"/>
        <end position="103"/>
    </location>
</feature>
<dbReference type="GO" id="GO:0022857">
    <property type="term" value="F:transmembrane transporter activity"/>
    <property type="evidence" value="ECO:0007669"/>
    <property type="project" value="InterPro"/>
</dbReference>
<evidence type="ECO:0000256" key="3">
    <source>
        <dbReference type="ARBA" id="ARBA00022989"/>
    </source>
</evidence>
<proteinExistence type="predicted"/>
<evidence type="ECO:0000256" key="4">
    <source>
        <dbReference type="ARBA" id="ARBA00023136"/>
    </source>
</evidence>
<gene>
    <name evidence="7" type="ORF">CRE_05956</name>
</gene>
<evidence type="ECO:0000313" key="7">
    <source>
        <dbReference type="EMBL" id="EFP12902.1"/>
    </source>
</evidence>
<protein>
    <recommendedName>
        <fullName evidence="6">Major facilitator superfamily (MFS) profile domain-containing protein</fullName>
    </recommendedName>
</protein>
<evidence type="ECO:0000256" key="5">
    <source>
        <dbReference type="SAM" id="Phobius"/>
    </source>
</evidence>
<feature type="transmembrane region" description="Helical" evidence="5">
    <location>
        <begin position="199"/>
        <end position="218"/>
    </location>
</feature>
<accession>E3MZ93</accession>
<evidence type="ECO:0000313" key="8">
    <source>
        <dbReference type="Proteomes" id="UP000008281"/>
    </source>
</evidence>
<name>E3MZ93_CAERE</name>
<dbReference type="PANTHER" id="PTHR24064">
    <property type="entry name" value="SOLUTE CARRIER FAMILY 22 MEMBER"/>
    <property type="match status" value="1"/>
</dbReference>
<feature type="transmembrane region" description="Helical" evidence="5">
    <location>
        <begin position="144"/>
        <end position="163"/>
    </location>
</feature>
<dbReference type="OrthoDB" id="5296287at2759"/>
<keyword evidence="4 5" id="KW-0472">Membrane</keyword>
<organism evidence="8">
    <name type="scientific">Caenorhabditis remanei</name>
    <name type="common">Caenorhabditis vulgaris</name>
    <dbReference type="NCBI Taxonomy" id="31234"/>
    <lineage>
        <taxon>Eukaryota</taxon>
        <taxon>Metazoa</taxon>
        <taxon>Ecdysozoa</taxon>
        <taxon>Nematoda</taxon>
        <taxon>Chromadorea</taxon>
        <taxon>Rhabditida</taxon>
        <taxon>Rhabditina</taxon>
        <taxon>Rhabditomorpha</taxon>
        <taxon>Rhabditoidea</taxon>
        <taxon>Rhabditidae</taxon>
        <taxon>Peloderinae</taxon>
        <taxon>Caenorhabditis</taxon>
    </lineage>
</organism>
<dbReference type="Proteomes" id="UP000008281">
    <property type="component" value="Unassembled WGS sequence"/>
</dbReference>
<keyword evidence="3 5" id="KW-1133">Transmembrane helix</keyword>
<evidence type="ECO:0000256" key="1">
    <source>
        <dbReference type="ARBA" id="ARBA00004141"/>
    </source>
</evidence>
<feature type="transmembrane region" description="Helical" evidence="5">
    <location>
        <begin position="115"/>
        <end position="132"/>
    </location>
</feature>
<dbReference type="InterPro" id="IPR020846">
    <property type="entry name" value="MFS_dom"/>
</dbReference>
<dbReference type="OMA" id="CAIESME"/>
<dbReference type="InterPro" id="IPR036259">
    <property type="entry name" value="MFS_trans_sf"/>
</dbReference>
<dbReference type="EMBL" id="DS268500">
    <property type="protein sequence ID" value="EFP12902.1"/>
    <property type="molecule type" value="Genomic_DNA"/>
</dbReference>
<dbReference type="HOGENOM" id="CLU_001265_33_8_1"/>
<dbReference type="GO" id="GO:0016020">
    <property type="term" value="C:membrane"/>
    <property type="evidence" value="ECO:0007669"/>
    <property type="project" value="UniProtKB-SubCell"/>
</dbReference>